<dbReference type="PRINTS" id="PR00598">
    <property type="entry name" value="HTHMARR"/>
</dbReference>
<dbReference type="STRING" id="2342.SOPEG_2935"/>
<dbReference type="PANTHER" id="PTHR33164:SF87">
    <property type="entry name" value="MULTIPLE ANTIBIOTIC RESISTANCE PROTEIN MARR"/>
    <property type="match status" value="1"/>
</dbReference>
<reference evidence="2 3" key="1">
    <citation type="journal article" date="2014" name="Genome Biol. Evol.">
        <title>Genome degeneration and adaptation in a nascent stage of symbiosis.</title>
        <authorList>
            <person name="Oakeson K.F."/>
            <person name="Gil R."/>
            <person name="Clayton A.L."/>
            <person name="Dunn D.M."/>
            <person name="von Niederhausern A.C."/>
            <person name="Hamil C."/>
            <person name="Aoyagi A."/>
            <person name="Duval B."/>
            <person name="Baca A."/>
            <person name="Silva F.J."/>
            <person name="Vallier A."/>
            <person name="Jackson D.G."/>
            <person name="Latorre A."/>
            <person name="Weiss R.B."/>
            <person name="Heddi A."/>
            <person name="Moya A."/>
            <person name="Dale C."/>
        </authorList>
    </citation>
    <scope>NUCLEOTIDE SEQUENCE [LARGE SCALE GENOMIC DNA]</scope>
    <source>
        <strain evidence="3">none</strain>
    </source>
</reference>
<dbReference type="GO" id="GO:0003700">
    <property type="term" value="F:DNA-binding transcription factor activity"/>
    <property type="evidence" value="ECO:0007669"/>
    <property type="project" value="InterPro"/>
</dbReference>
<dbReference type="SUPFAM" id="SSF46785">
    <property type="entry name" value="Winged helix' DNA-binding domain"/>
    <property type="match status" value="1"/>
</dbReference>
<dbReference type="Proteomes" id="UP000019025">
    <property type="component" value="Chromosome"/>
</dbReference>
<gene>
    <name evidence="2" type="primary">marR</name>
    <name evidence="2" type="ORF">SOPEG_2935</name>
</gene>
<sequence>MKHFAPEQLEEVFQLGRNIHRLNSDKDRLLETWLLPHDITAAQCKVMLLMYREGLETSAELCRRMNLDSGATSRMLDRLENKNLIVRVRCCTDDRRQMRLSLTDTGRVFCWQLPSIITHTLNDLMAPLTPAEFKEFARLLNKLVDPAGI</sequence>
<protein>
    <submittedName>
        <fullName evidence="2">MarR family transcriptional regulator</fullName>
    </submittedName>
</protein>
<dbReference type="InterPro" id="IPR039422">
    <property type="entry name" value="MarR/SlyA-like"/>
</dbReference>
<dbReference type="PROSITE" id="PS50995">
    <property type="entry name" value="HTH_MARR_2"/>
    <property type="match status" value="1"/>
</dbReference>
<evidence type="ECO:0000313" key="2">
    <source>
        <dbReference type="EMBL" id="AHF74454.1"/>
    </source>
</evidence>
<dbReference type="PANTHER" id="PTHR33164">
    <property type="entry name" value="TRANSCRIPTIONAL REGULATOR, MARR FAMILY"/>
    <property type="match status" value="1"/>
</dbReference>
<dbReference type="InterPro" id="IPR000835">
    <property type="entry name" value="HTH_MarR-typ"/>
</dbReference>
<organism evidence="2 3">
    <name type="scientific">Candidatus Sodalis pierantonii str. SOPE</name>
    <dbReference type="NCBI Taxonomy" id="2342"/>
    <lineage>
        <taxon>Bacteria</taxon>
        <taxon>Pseudomonadati</taxon>
        <taxon>Pseudomonadota</taxon>
        <taxon>Gammaproteobacteria</taxon>
        <taxon>Enterobacterales</taxon>
        <taxon>Bruguierivoracaceae</taxon>
        <taxon>Sodalis</taxon>
    </lineage>
</organism>
<dbReference type="InterPro" id="IPR036388">
    <property type="entry name" value="WH-like_DNA-bd_sf"/>
</dbReference>
<evidence type="ECO:0000259" key="1">
    <source>
        <dbReference type="PROSITE" id="PS50995"/>
    </source>
</evidence>
<dbReference type="SMART" id="SM00347">
    <property type="entry name" value="HTH_MARR"/>
    <property type="match status" value="1"/>
</dbReference>
<accession>W0HKX9</accession>
<dbReference type="Pfam" id="PF01047">
    <property type="entry name" value="MarR"/>
    <property type="match status" value="1"/>
</dbReference>
<dbReference type="Gene3D" id="1.10.10.10">
    <property type="entry name" value="Winged helix-like DNA-binding domain superfamily/Winged helix DNA-binding domain"/>
    <property type="match status" value="1"/>
</dbReference>
<dbReference type="PATRIC" id="fig|2342.5.peg.3167"/>
<dbReference type="InterPro" id="IPR036390">
    <property type="entry name" value="WH_DNA-bd_sf"/>
</dbReference>
<dbReference type="eggNOG" id="COG1846">
    <property type="taxonomic scope" value="Bacteria"/>
</dbReference>
<dbReference type="GO" id="GO:0006950">
    <property type="term" value="P:response to stress"/>
    <property type="evidence" value="ECO:0007669"/>
    <property type="project" value="TreeGrafter"/>
</dbReference>
<feature type="domain" description="HTH marR-type" evidence="1">
    <location>
        <begin position="12"/>
        <end position="145"/>
    </location>
</feature>
<keyword evidence="3" id="KW-1185">Reference proteome</keyword>
<proteinExistence type="predicted"/>
<name>W0HKX9_9GAMM</name>
<dbReference type="AlphaFoldDB" id="W0HKX9"/>
<dbReference type="KEGG" id="pes:SOPEG_2935"/>
<dbReference type="EMBL" id="CP006568">
    <property type="protein sequence ID" value="AHF74454.1"/>
    <property type="molecule type" value="Genomic_DNA"/>
</dbReference>
<evidence type="ECO:0000313" key="3">
    <source>
        <dbReference type="Proteomes" id="UP000019025"/>
    </source>
</evidence>
<dbReference type="HOGENOM" id="CLU_083287_18_5_6"/>